<evidence type="ECO:0000313" key="3">
    <source>
        <dbReference type="Proteomes" id="UP000054566"/>
    </source>
</evidence>
<accession>A0A0L0CVW9</accession>
<proteinExistence type="predicted"/>
<evidence type="ECO:0000313" key="2">
    <source>
        <dbReference type="EMBL" id="KNC36605.1"/>
    </source>
</evidence>
<keyword evidence="1" id="KW-0472">Membrane</keyword>
<dbReference type="EMBL" id="GG664194">
    <property type="protein sequence ID" value="KNC36605.1"/>
    <property type="molecule type" value="Genomic_DNA"/>
</dbReference>
<keyword evidence="1" id="KW-0812">Transmembrane</keyword>
<sequence length="136" mass="15987">MRKNYSLLNKRRIRNKNTYVIIYYYYLLLLLLLLYEGTNGVLHSIIEKKQKFLLSHESSYGIICLGISFDKKLLALGEKSNKYIYCITNANTKSLFLCYDWLKEKLINICEICINPHNSSYIALLSIGILKKCNRY</sequence>
<keyword evidence="1" id="KW-1133">Transmembrane helix</keyword>
<dbReference type="Proteomes" id="UP000054566">
    <property type="component" value="Unassembled WGS sequence"/>
</dbReference>
<dbReference type="PANTHER" id="PTHR32215:SF0">
    <property type="entry name" value="CILIA- AND FLAGELLA-ASSOCIATED PROTEIN 57"/>
    <property type="match status" value="1"/>
</dbReference>
<dbReference type="AlphaFoldDB" id="A0A0L0CVW9"/>
<reference evidence="3" key="1">
    <citation type="submission" date="2015-07" db="EMBL/GenBank/DDBJ databases">
        <title>Annotation of Plasmodium falciparum RAJ116.</title>
        <authorList>
            <consortium name="The Broad Institute Genome Sequencing Platform"/>
            <person name="Volkman S.K."/>
            <person name="Neafsey D.E."/>
            <person name="Dash A.P."/>
            <person name="Chitnis C.E."/>
            <person name="Hartl D.L."/>
            <person name="Young S.K."/>
            <person name="Zeng Q."/>
            <person name="Koehrsen M."/>
            <person name="Alvarado L."/>
            <person name="Berlin A."/>
            <person name="Borenstein D."/>
            <person name="Chapman S.B."/>
            <person name="Chen Z."/>
            <person name="Engels R."/>
            <person name="Freedman E."/>
            <person name="Gellesch M."/>
            <person name="Goldberg J."/>
            <person name="Griggs A."/>
            <person name="Gujja S."/>
            <person name="Heilman E.R."/>
            <person name="Heiman D.I."/>
            <person name="Howarth C."/>
            <person name="Jen D."/>
            <person name="Larson L."/>
            <person name="Mehta T."/>
            <person name="Neiman D."/>
            <person name="Park D."/>
            <person name="Pearson M."/>
            <person name="Roberts A."/>
            <person name="Saif S."/>
            <person name="Shea T."/>
            <person name="Shenoy N."/>
            <person name="Sisk P."/>
            <person name="Stolte C."/>
            <person name="Sykes S."/>
            <person name="Walk T."/>
            <person name="White J."/>
            <person name="Yandava C."/>
            <person name="Haas B."/>
            <person name="Henn M.R."/>
            <person name="Nusbaum C."/>
            <person name="Birren B."/>
        </authorList>
    </citation>
    <scope>NUCLEOTIDE SEQUENCE [LARGE SCALE GENOMIC DNA]</scope>
    <source>
        <strain evidence="3">RAJ116</strain>
    </source>
</reference>
<feature type="transmembrane region" description="Helical" evidence="1">
    <location>
        <begin position="21"/>
        <end position="42"/>
    </location>
</feature>
<organism evidence="2 3">
    <name type="scientific">Plasmodium falciparum RAJ116</name>
    <dbReference type="NCBI Taxonomy" id="580058"/>
    <lineage>
        <taxon>Eukaryota</taxon>
        <taxon>Sar</taxon>
        <taxon>Alveolata</taxon>
        <taxon>Apicomplexa</taxon>
        <taxon>Aconoidasida</taxon>
        <taxon>Haemosporida</taxon>
        <taxon>Plasmodiidae</taxon>
        <taxon>Plasmodium</taxon>
        <taxon>Plasmodium (Laverania)</taxon>
    </lineage>
</organism>
<evidence type="ECO:0000256" key="1">
    <source>
        <dbReference type="SAM" id="Phobius"/>
    </source>
</evidence>
<name>A0A0L0CVW9_PLAFA</name>
<dbReference type="InterPro" id="IPR052993">
    <property type="entry name" value="CFA-57"/>
</dbReference>
<gene>
    <name evidence="2" type="ORF">PFLG_01846</name>
</gene>
<reference evidence="3" key="2">
    <citation type="submission" date="2015-07" db="EMBL/GenBank/DDBJ databases">
        <title>The genome sequence of Plasmodium falciparum RAJ116.</title>
        <authorList>
            <consortium name="The Broad Institute Genome Sequencing Platform"/>
            <person name="Volkman S.K."/>
            <person name="Neafsey D.E."/>
            <person name="Dash A.P."/>
            <person name="Chitnis C.E."/>
            <person name="Hartl D.L."/>
            <person name="Young S.K."/>
            <person name="Kodira C.D."/>
            <person name="Zeng Q."/>
            <person name="Koehrsen M."/>
            <person name="Godfrey P."/>
            <person name="Alvarado L."/>
            <person name="Berlin A."/>
            <person name="Borenstein D."/>
            <person name="Chen Z."/>
            <person name="Engels R."/>
            <person name="Freedman E."/>
            <person name="Gellesch M."/>
            <person name="Goldberg J."/>
            <person name="Griggs A."/>
            <person name="Gujja S."/>
            <person name="Heiman D."/>
            <person name="Hepburn T."/>
            <person name="Howarth C."/>
            <person name="Jen D."/>
            <person name="Larson L."/>
            <person name="Lewis B."/>
            <person name="Mehta T."/>
            <person name="Park D."/>
            <person name="Pearson M."/>
            <person name="Roberts A."/>
            <person name="Saif S."/>
            <person name="Shea T."/>
            <person name="Shenoy N."/>
            <person name="Sisk P."/>
            <person name="Stolte C."/>
            <person name="Sykes S."/>
            <person name="Walk T."/>
            <person name="White J."/>
            <person name="Yandava C."/>
            <person name="Wirth D.F."/>
            <person name="Nusbaum C."/>
            <person name="Birren B."/>
        </authorList>
    </citation>
    <scope>NUCLEOTIDE SEQUENCE [LARGE SCALE GENOMIC DNA]</scope>
    <source>
        <strain evidence="3">RAJ116</strain>
    </source>
</reference>
<protein>
    <submittedName>
        <fullName evidence="2">Uncharacterized protein</fullName>
    </submittedName>
</protein>
<dbReference type="PANTHER" id="PTHR32215">
    <property type="entry name" value="CILIA- AND FLAGELLA-ASSOCIATED PROTEIN 57"/>
    <property type="match status" value="1"/>
</dbReference>